<organism evidence="1 2">
    <name type="scientific">Dunaliella salina</name>
    <name type="common">Green alga</name>
    <name type="synonym">Protococcus salinus</name>
    <dbReference type="NCBI Taxonomy" id="3046"/>
    <lineage>
        <taxon>Eukaryota</taxon>
        <taxon>Viridiplantae</taxon>
        <taxon>Chlorophyta</taxon>
        <taxon>core chlorophytes</taxon>
        <taxon>Chlorophyceae</taxon>
        <taxon>CS clade</taxon>
        <taxon>Chlamydomonadales</taxon>
        <taxon>Dunaliellaceae</taxon>
        <taxon>Dunaliella</taxon>
    </lineage>
</organism>
<sequence length="77" mass="9147">MFLTQRFFRRKSMRRNDRFEYLDQHKEEILVAERAVLYTLGFDLNAQHPYSYLVNRLAALGLLQVGGCVDVRRALQQ</sequence>
<protein>
    <submittedName>
        <fullName evidence="1">Uncharacterized protein</fullName>
    </submittedName>
</protein>
<name>A0ABQ7G0U3_DUNSA</name>
<dbReference type="Proteomes" id="UP000815325">
    <property type="component" value="Unassembled WGS sequence"/>
</dbReference>
<gene>
    <name evidence="1" type="ORF">DUNSADRAFT_18007</name>
</gene>
<dbReference type="Gene3D" id="1.10.472.10">
    <property type="entry name" value="Cyclin-like"/>
    <property type="match status" value="1"/>
</dbReference>
<keyword evidence="2" id="KW-1185">Reference proteome</keyword>
<reference evidence="1" key="1">
    <citation type="submission" date="2017-08" db="EMBL/GenBank/DDBJ databases">
        <authorList>
            <person name="Polle J.E."/>
            <person name="Barry K."/>
            <person name="Cushman J."/>
            <person name="Schmutz J."/>
            <person name="Tran D."/>
            <person name="Hathwaick L.T."/>
            <person name="Yim W.C."/>
            <person name="Jenkins J."/>
            <person name="Mckie-Krisberg Z.M."/>
            <person name="Prochnik S."/>
            <person name="Lindquist E."/>
            <person name="Dockter R.B."/>
            <person name="Adam C."/>
            <person name="Molina H."/>
            <person name="Bunkerborg J."/>
            <person name="Jin E."/>
            <person name="Buchheim M."/>
            <person name="Magnuson J."/>
        </authorList>
    </citation>
    <scope>NUCLEOTIDE SEQUENCE</scope>
    <source>
        <strain evidence="1">CCAP 19/18</strain>
    </source>
</reference>
<accession>A0ABQ7G0U3</accession>
<dbReference type="EMBL" id="MU070339">
    <property type="protein sequence ID" value="KAF5828226.1"/>
    <property type="molecule type" value="Genomic_DNA"/>
</dbReference>
<comment type="caution">
    <text evidence="1">The sequence shown here is derived from an EMBL/GenBank/DDBJ whole genome shotgun (WGS) entry which is preliminary data.</text>
</comment>
<evidence type="ECO:0000313" key="2">
    <source>
        <dbReference type="Proteomes" id="UP000815325"/>
    </source>
</evidence>
<proteinExistence type="predicted"/>
<evidence type="ECO:0000313" key="1">
    <source>
        <dbReference type="EMBL" id="KAF5828226.1"/>
    </source>
</evidence>